<dbReference type="Pfam" id="PF12698">
    <property type="entry name" value="ABC2_membrane_3"/>
    <property type="match status" value="1"/>
</dbReference>
<dbReference type="InterPro" id="IPR013525">
    <property type="entry name" value="ABC2_TM"/>
</dbReference>
<evidence type="ECO:0000256" key="3">
    <source>
        <dbReference type="ARBA" id="ARBA00022989"/>
    </source>
</evidence>
<evidence type="ECO:0000259" key="7">
    <source>
        <dbReference type="Pfam" id="PF12698"/>
    </source>
</evidence>
<feature type="transmembrane region" description="Helical" evidence="6">
    <location>
        <begin position="43"/>
        <end position="63"/>
    </location>
</feature>
<feature type="transmembrane region" description="Helical" evidence="6">
    <location>
        <begin position="183"/>
        <end position="203"/>
    </location>
</feature>
<feature type="transmembrane region" description="Helical" evidence="6">
    <location>
        <begin position="124"/>
        <end position="148"/>
    </location>
</feature>
<protein>
    <submittedName>
        <fullName evidence="8">ABC transporter permease</fullName>
    </submittedName>
</protein>
<keyword evidence="3 6" id="KW-1133">Transmembrane helix</keyword>
<evidence type="ECO:0000256" key="6">
    <source>
        <dbReference type="SAM" id="Phobius"/>
    </source>
</evidence>
<dbReference type="PANTHER" id="PTHR43229">
    <property type="entry name" value="NODULATION PROTEIN J"/>
    <property type="match status" value="1"/>
</dbReference>
<name>A0A7M1SXD3_9MICO</name>
<proteinExistence type="predicted"/>
<feature type="domain" description="ABC-2 type transporter transmembrane" evidence="7">
    <location>
        <begin position="75"/>
        <end position="252"/>
    </location>
</feature>
<feature type="transmembrane region" description="Helical" evidence="6">
    <location>
        <begin position="75"/>
        <end position="99"/>
    </location>
</feature>
<dbReference type="Proteomes" id="UP000593758">
    <property type="component" value="Chromosome"/>
</dbReference>
<reference evidence="8 9" key="1">
    <citation type="submission" date="2020-10" db="EMBL/GenBank/DDBJ databases">
        <title>Haloactinobacterium sp. RN3S43, a bacterium isolated from saline soil.</title>
        <authorList>
            <person name="Sun J.-Q."/>
        </authorList>
    </citation>
    <scope>NUCLEOTIDE SEQUENCE [LARGE SCALE GENOMIC DNA]</scope>
    <source>
        <strain evidence="8 9">RN3S43</strain>
    </source>
</reference>
<keyword evidence="4 6" id="KW-0472">Membrane</keyword>
<evidence type="ECO:0000313" key="8">
    <source>
        <dbReference type="EMBL" id="QOR72228.1"/>
    </source>
</evidence>
<evidence type="ECO:0000313" key="9">
    <source>
        <dbReference type="Proteomes" id="UP000593758"/>
    </source>
</evidence>
<feature type="transmembrane region" description="Helical" evidence="6">
    <location>
        <begin position="234"/>
        <end position="255"/>
    </location>
</feature>
<evidence type="ECO:0000256" key="5">
    <source>
        <dbReference type="ARBA" id="ARBA00023251"/>
    </source>
</evidence>
<dbReference type="PIRSF" id="PIRSF006648">
    <property type="entry name" value="DrrB"/>
    <property type="match status" value="1"/>
</dbReference>
<accession>A0A7M1SXD3</accession>
<comment type="subcellular location">
    <subcellularLocation>
        <location evidence="1">Membrane</location>
        <topology evidence="1">Multi-pass membrane protein</topology>
    </subcellularLocation>
</comment>
<evidence type="ECO:0000256" key="4">
    <source>
        <dbReference type="ARBA" id="ARBA00023136"/>
    </source>
</evidence>
<feature type="transmembrane region" description="Helical" evidence="6">
    <location>
        <begin position="154"/>
        <end position="176"/>
    </location>
</feature>
<dbReference type="GO" id="GO:0043190">
    <property type="term" value="C:ATP-binding cassette (ABC) transporter complex"/>
    <property type="evidence" value="ECO:0007669"/>
    <property type="project" value="InterPro"/>
</dbReference>
<dbReference type="GO" id="GO:0046677">
    <property type="term" value="P:response to antibiotic"/>
    <property type="evidence" value="ECO:0007669"/>
    <property type="project" value="UniProtKB-KW"/>
</dbReference>
<dbReference type="InterPro" id="IPR051784">
    <property type="entry name" value="Nod_factor_ABC_transporter"/>
</dbReference>
<keyword evidence="2 6" id="KW-0812">Transmembrane</keyword>
<dbReference type="RefSeq" id="WP_193498869.1">
    <property type="nucleotide sequence ID" value="NZ_CP063169.1"/>
</dbReference>
<sequence>MRVPADQVALTGPRPGGASPWLVRVVSHAGFEVRNLLRNGEQLLLTLILPALVLVVLSRTSLVRLETNGMPAIDVAAPGVLALAVMSTAFTSQAIATGFDRRAGALRLLATTPLGRTGLLGGKALGVLVMEVLQVLVLGSLALALGWAPEPSGIGLAVAAVLLGTACFTALALLLAGTLRAEAVLAGANLLWLLLVVGGGVLLPATGLTRFLPSGALGEALRTSLTGGPVAETALSLGVLSGWTVIFTAATARWFRWQ</sequence>
<organism evidence="8 9">
    <name type="scientific">Ruania alkalisoli</name>
    <dbReference type="NCBI Taxonomy" id="2779775"/>
    <lineage>
        <taxon>Bacteria</taxon>
        <taxon>Bacillati</taxon>
        <taxon>Actinomycetota</taxon>
        <taxon>Actinomycetes</taxon>
        <taxon>Micrococcales</taxon>
        <taxon>Ruaniaceae</taxon>
        <taxon>Ruania</taxon>
    </lineage>
</organism>
<keyword evidence="5" id="KW-0046">Antibiotic resistance</keyword>
<evidence type="ECO:0000256" key="2">
    <source>
        <dbReference type="ARBA" id="ARBA00022692"/>
    </source>
</evidence>
<dbReference type="EMBL" id="CP063169">
    <property type="protein sequence ID" value="QOR72228.1"/>
    <property type="molecule type" value="Genomic_DNA"/>
</dbReference>
<dbReference type="PANTHER" id="PTHR43229:SF2">
    <property type="entry name" value="NODULATION PROTEIN J"/>
    <property type="match status" value="1"/>
</dbReference>
<dbReference type="InterPro" id="IPR000412">
    <property type="entry name" value="ABC_2_transport"/>
</dbReference>
<gene>
    <name evidence="8" type="ORF">IM660_08375</name>
</gene>
<evidence type="ECO:0000256" key="1">
    <source>
        <dbReference type="ARBA" id="ARBA00004141"/>
    </source>
</evidence>
<dbReference type="KEGG" id="halt:IM660_08375"/>
<keyword evidence="9" id="KW-1185">Reference proteome</keyword>
<dbReference type="GO" id="GO:0140359">
    <property type="term" value="F:ABC-type transporter activity"/>
    <property type="evidence" value="ECO:0007669"/>
    <property type="project" value="InterPro"/>
</dbReference>
<dbReference type="AlphaFoldDB" id="A0A7M1SXD3"/>